<gene>
    <name evidence="1" type="ORF">DSO57_1021278</name>
</gene>
<reference evidence="1" key="1">
    <citation type="submission" date="2022-04" db="EMBL/GenBank/DDBJ databases">
        <title>Genome of the entomopathogenic fungus Entomophthora muscae.</title>
        <authorList>
            <person name="Elya C."/>
            <person name="Lovett B.R."/>
            <person name="Lee E."/>
            <person name="Macias A.M."/>
            <person name="Hajek A.E."/>
            <person name="De Bivort B.L."/>
            <person name="Kasson M.T."/>
            <person name="De Fine Licht H.H."/>
            <person name="Stajich J.E."/>
        </authorList>
    </citation>
    <scope>NUCLEOTIDE SEQUENCE</scope>
    <source>
        <strain evidence="1">Berkeley</strain>
    </source>
</reference>
<proteinExistence type="predicted"/>
<organism evidence="1 2">
    <name type="scientific">Entomophthora muscae</name>
    <dbReference type="NCBI Taxonomy" id="34485"/>
    <lineage>
        <taxon>Eukaryota</taxon>
        <taxon>Fungi</taxon>
        <taxon>Fungi incertae sedis</taxon>
        <taxon>Zoopagomycota</taxon>
        <taxon>Entomophthoromycotina</taxon>
        <taxon>Entomophthoromycetes</taxon>
        <taxon>Entomophthorales</taxon>
        <taxon>Entomophthoraceae</taxon>
        <taxon>Entomophthora</taxon>
    </lineage>
</organism>
<protein>
    <submittedName>
        <fullName evidence="1">Uncharacterized protein</fullName>
    </submittedName>
</protein>
<sequence length="256" mass="28497">MTYHHLTRIASCNHLKFKLNQGLAFGLPLKGYISLHKFSKDRFFHTTPASLKSPLPEKYQLIYAGPLAKTAKYLKVFSISSLVATFSLTPLIFVIDSGLSSTARLILFIASIATSSTSTALIHWCIHPYVTRAWVNSETLKDDKYSQNILGQSEPNKIVEKDTEFCFESLNLLGKLGYNHTRAGELKPSSRLFTSHKFSPAAGLPVVGSKSSHKTPQPFYYLQTDLAERNAIANQLLNLTTGKLDALRANNSFKQN</sequence>
<keyword evidence="2" id="KW-1185">Reference proteome</keyword>
<evidence type="ECO:0000313" key="2">
    <source>
        <dbReference type="Proteomes" id="UP001165960"/>
    </source>
</evidence>
<dbReference type="Proteomes" id="UP001165960">
    <property type="component" value="Unassembled WGS sequence"/>
</dbReference>
<evidence type="ECO:0000313" key="1">
    <source>
        <dbReference type="EMBL" id="KAJ9053733.1"/>
    </source>
</evidence>
<dbReference type="EMBL" id="QTSX02006492">
    <property type="protein sequence ID" value="KAJ9053733.1"/>
    <property type="molecule type" value="Genomic_DNA"/>
</dbReference>
<accession>A0ACC2RUF7</accession>
<name>A0ACC2RUF7_9FUNG</name>
<comment type="caution">
    <text evidence="1">The sequence shown here is derived from an EMBL/GenBank/DDBJ whole genome shotgun (WGS) entry which is preliminary data.</text>
</comment>